<dbReference type="PANTHER" id="PTHR30154:SF34">
    <property type="entry name" value="TRANSCRIPTIONAL REGULATOR AZLB"/>
    <property type="match status" value="1"/>
</dbReference>
<gene>
    <name evidence="5" type="ORF">ACFPFM_41880</name>
</gene>
<dbReference type="SMART" id="SM00344">
    <property type="entry name" value="HTH_ASNC"/>
    <property type="match status" value="1"/>
</dbReference>
<dbReference type="InterPro" id="IPR019885">
    <property type="entry name" value="Tscrpt_reg_HTH_AsnC-type_CS"/>
</dbReference>
<dbReference type="PROSITE" id="PS50956">
    <property type="entry name" value="HTH_ASNC_2"/>
    <property type="match status" value="1"/>
</dbReference>
<accession>A0ABV9YCG1</accession>
<comment type="caution">
    <text evidence="5">The sequence shown here is derived from an EMBL/GenBank/DDBJ whole genome shotgun (WGS) entry which is preliminary data.</text>
</comment>
<dbReference type="Pfam" id="PF13412">
    <property type="entry name" value="HTH_24"/>
    <property type="match status" value="1"/>
</dbReference>
<evidence type="ECO:0000256" key="2">
    <source>
        <dbReference type="ARBA" id="ARBA00023125"/>
    </source>
</evidence>
<proteinExistence type="predicted"/>
<dbReference type="Gene3D" id="3.30.70.920">
    <property type="match status" value="1"/>
</dbReference>
<dbReference type="RefSeq" id="WP_344043980.1">
    <property type="nucleotide sequence ID" value="NZ_BAAAKE010000055.1"/>
</dbReference>
<reference evidence="6" key="1">
    <citation type="journal article" date="2019" name="Int. J. Syst. Evol. Microbiol.">
        <title>The Global Catalogue of Microorganisms (GCM) 10K type strain sequencing project: providing services to taxonomists for standard genome sequencing and annotation.</title>
        <authorList>
            <consortium name="The Broad Institute Genomics Platform"/>
            <consortium name="The Broad Institute Genome Sequencing Center for Infectious Disease"/>
            <person name="Wu L."/>
            <person name="Ma J."/>
        </authorList>
    </citation>
    <scope>NUCLEOTIDE SEQUENCE [LARGE SCALE GENOMIC DNA]</scope>
    <source>
        <strain evidence="6">KCTC 12848</strain>
    </source>
</reference>
<dbReference type="CDD" id="cd00090">
    <property type="entry name" value="HTH_ARSR"/>
    <property type="match status" value="1"/>
</dbReference>
<dbReference type="SUPFAM" id="SSF46785">
    <property type="entry name" value="Winged helix' DNA-binding domain"/>
    <property type="match status" value="1"/>
</dbReference>
<evidence type="ECO:0000256" key="3">
    <source>
        <dbReference type="ARBA" id="ARBA00023163"/>
    </source>
</evidence>
<dbReference type="SUPFAM" id="SSF54909">
    <property type="entry name" value="Dimeric alpha+beta barrel"/>
    <property type="match status" value="1"/>
</dbReference>
<dbReference type="InterPro" id="IPR036388">
    <property type="entry name" value="WH-like_DNA-bd_sf"/>
</dbReference>
<dbReference type="PROSITE" id="PS00519">
    <property type="entry name" value="HTH_ASNC_1"/>
    <property type="match status" value="1"/>
</dbReference>
<dbReference type="PRINTS" id="PR00033">
    <property type="entry name" value="HTHASNC"/>
</dbReference>
<dbReference type="Proteomes" id="UP001595833">
    <property type="component" value="Unassembled WGS sequence"/>
</dbReference>
<evidence type="ECO:0000256" key="1">
    <source>
        <dbReference type="ARBA" id="ARBA00023015"/>
    </source>
</evidence>
<dbReference type="Gene3D" id="1.10.10.10">
    <property type="entry name" value="Winged helix-like DNA-binding domain superfamily/Winged helix DNA-binding domain"/>
    <property type="match status" value="1"/>
</dbReference>
<keyword evidence="3" id="KW-0804">Transcription</keyword>
<evidence type="ECO:0000313" key="5">
    <source>
        <dbReference type="EMBL" id="MFC5060301.1"/>
    </source>
</evidence>
<dbReference type="InterPro" id="IPR019887">
    <property type="entry name" value="Tscrpt_reg_AsnC/Lrp_C"/>
</dbReference>
<feature type="domain" description="HTH asnC-type" evidence="4">
    <location>
        <begin position="1"/>
        <end position="62"/>
    </location>
</feature>
<dbReference type="InterPro" id="IPR011991">
    <property type="entry name" value="ArsR-like_HTH"/>
</dbReference>
<dbReference type="EMBL" id="JBHSJB010000053">
    <property type="protein sequence ID" value="MFC5060301.1"/>
    <property type="molecule type" value="Genomic_DNA"/>
</dbReference>
<evidence type="ECO:0000259" key="4">
    <source>
        <dbReference type="PROSITE" id="PS50956"/>
    </source>
</evidence>
<organism evidence="5 6">
    <name type="scientific">Saccharothrix xinjiangensis</name>
    <dbReference type="NCBI Taxonomy" id="204798"/>
    <lineage>
        <taxon>Bacteria</taxon>
        <taxon>Bacillati</taxon>
        <taxon>Actinomycetota</taxon>
        <taxon>Actinomycetes</taxon>
        <taxon>Pseudonocardiales</taxon>
        <taxon>Pseudonocardiaceae</taxon>
        <taxon>Saccharothrix</taxon>
    </lineage>
</organism>
<dbReference type="Pfam" id="PF01037">
    <property type="entry name" value="AsnC_trans_reg"/>
    <property type="match status" value="1"/>
</dbReference>
<name>A0ABV9YCG1_9PSEU</name>
<sequence>MDRIDRAIIDQLRRDCRLTNTELADRVGLTPSPCLRRVRRLEEDGVVLGYHARVDPAAVGRGFEVQVDLELADQARSTVERFEAVLVSFDEVVEARRMFGAPDYHALVAVADLPTYERFLTQRLMAIPGLAKLQSRFAMKTIKSDTPRAGR</sequence>
<evidence type="ECO:0000313" key="6">
    <source>
        <dbReference type="Proteomes" id="UP001595833"/>
    </source>
</evidence>
<dbReference type="InterPro" id="IPR036390">
    <property type="entry name" value="WH_DNA-bd_sf"/>
</dbReference>
<keyword evidence="6" id="KW-1185">Reference proteome</keyword>
<keyword evidence="2" id="KW-0238">DNA-binding</keyword>
<dbReference type="PANTHER" id="PTHR30154">
    <property type="entry name" value="LEUCINE-RESPONSIVE REGULATORY PROTEIN"/>
    <property type="match status" value="1"/>
</dbReference>
<protein>
    <submittedName>
        <fullName evidence="5">Lrp/AsnC family transcriptional regulator</fullName>
    </submittedName>
</protein>
<dbReference type="InterPro" id="IPR000485">
    <property type="entry name" value="AsnC-type_HTH_dom"/>
</dbReference>
<dbReference type="InterPro" id="IPR011008">
    <property type="entry name" value="Dimeric_a/b-barrel"/>
</dbReference>
<keyword evidence="1" id="KW-0805">Transcription regulation</keyword>
<dbReference type="InterPro" id="IPR019888">
    <property type="entry name" value="Tscrpt_reg_AsnC-like"/>
</dbReference>